<reference evidence="2 3" key="1">
    <citation type="submission" date="2019-03" db="EMBL/GenBank/DDBJ databases">
        <title>Draft genome sequence data and analysis of a Fermenting Bacterium, Soehngenia longevitae strain 1933PT, isolated from petroleum reservoir in Azerbaijan.</title>
        <authorList>
            <person name="Grouzdev D.S."/>
            <person name="Bidzhieva S.K."/>
            <person name="Sokolova D.S."/>
            <person name="Tourova T.P."/>
            <person name="Poltaraus A.B."/>
            <person name="Nazina T.N."/>
        </authorList>
    </citation>
    <scope>NUCLEOTIDE SEQUENCE [LARGE SCALE GENOMIC DNA]</scope>
    <source>
        <strain evidence="2 3">1933P</strain>
    </source>
</reference>
<feature type="transmembrane region" description="Helical" evidence="1">
    <location>
        <begin position="93"/>
        <end position="112"/>
    </location>
</feature>
<comment type="caution">
    <text evidence="2">The sequence shown here is derived from an EMBL/GenBank/DDBJ whole genome shotgun (WGS) entry which is preliminary data.</text>
</comment>
<proteinExistence type="predicted"/>
<organism evidence="2 3">
    <name type="scientific">Soehngenia longivitae</name>
    <dbReference type="NCBI Taxonomy" id="2562294"/>
    <lineage>
        <taxon>Bacteria</taxon>
        <taxon>Bacillati</taxon>
        <taxon>Bacillota</taxon>
        <taxon>Tissierellia</taxon>
        <taxon>Tissierellales</taxon>
        <taxon>Tissierellaceae</taxon>
        <taxon>Soehngenia</taxon>
    </lineage>
</organism>
<keyword evidence="1" id="KW-0472">Membrane</keyword>
<accession>A0A4Z0D944</accession>
<keyword evidence="1" id="KW-0812">Transmembrane</keyword>
<keyword evidence="3" id="KW-1185">Reference proteome</keyword>
<dbReference type="Pfam" id="PF04020">
    <property type="entry name" value="Phage_holin_4_2"/>
    <property type="match status" value="1"/>
</dbReference>
<protein>
    <submittedName>
        <fullName evidence="2">Phage holin family protein</fullName>
    </submittedName>
</protein>
<gene>
    <name evidence="2" type="ORF">E4100_02310</name>
</gene>
<evidence type="ECO:0000313" key="3">
    <source>
        <dbReference type="Proteomes" id="UP000298381"/>
    </source>
</evidence>
<dbReference type="Proteomes" id="UP000298381">
    <property type="component" value="Unassembled WGS sequence"/>
</dbReference>
<dbReference type="InterPro" id="IPR007165">
    <property type="entry name" value="Phage_holin_4_2"/>
</dbReference>
<feature type="transmembrane region" description="Helical" evidence="1">
    <location>
        <begin position="36"/>
        <end position="55"/>
    </location>
</feature>
<dbReference type="EMBL" id="SRIB01000002">
    <property type="protein sequence ID" value="TFZ41431.1"/>
    <property type="molecule type" value="Genomic_DNA"/>
</dbReference>
<name>A0A4Z0D944_9FIRM</name>
<dbReference type="PANTHER" id="PTHR37309">
    <property type="entry name" value="SLR0284 PROTEIN"/>
    <property type="match status" value="1"/>
</dbReference>
<dbReference type="PANTHER" id="PTHR37309:SF1">
    <property type="entry name" value="SLR0284 PROTEIN"/>
    <property type="match status" value="1"/>
</dbReference>
<keyword evidence="1" id="KW-1133">Transmembrane helix</keyword>
<sequence length="117" mass="12011">MSDSKNNTGIFDLIIKIIVSAVVLGITAFFTPGFSTSGIGTLIVAAIVIGILNWLTVKIVGVNASPFGAGAVGFVVTAVVLYLTRYFVDGYNITIVGAIIGALVLGIVDAVLPGKRV</sequence>
<dbReference type="AlphaFoldDB" id="A0A4Z0D944"/>
<dbReference type="OrthoDB" id="1701386at2"/>
<evidence type="ECO:0000313" key="2">
    <source>
        <dbReference type="EMBL" id="TFZ41431.1"/>
    </source>
</evidence>
<evidence type="ECO:0000256" key="1">
    <source>
        <dbReference type="SAM" id="Phobius"/>
    </source>
</evidence>
<dbReference type="RefSeq" id="WP_135270419.1">
    <property type="nucleotide sequence ID" value="NZ_SRIB01000002.1"/>
</dbReference>
<feature type="transmembrane region" description="Helical" evidence="1">
    <location>
        <begin position="9"/>
        <end position="30"/>
    </location>
</feature>
<feature type="transmembrane region" description="Helical" evidence="1">
    <location>
        <begin position="67"/>
        <end position="87"/>
    </location>
</feature>